<dbReference type="InterPro" id="IPR026367">
    <property type="entry name" value="FxsC_C"/>
</dbReference>
<evidence type="ECO:0000313" key="2">
    <source>
        <dbReference type="Proteomes" id="UP000604117"/>
    </source>
</evidence>
<accession>A0ABQ4CNQ9</accession>
<evidence type="ECO:0008006" key="3">
    <source>
        <dbReference type="Google" id="ProtNLM"/>
    </source>
</evidence>
<evidence type="ECO:0000313" key="1">
    <source>
        <dbReference type="EMBL" id="GIF72919.1"/>
    </source>
</evidence>
<dbReference type="NCBIfam" id="TIGR04276">
    <property type="entry name" value="FxsC_Cterm"/>
    <property type="match status" value="1"/>
</dbReference>
<dbReference type="RefSeq" id="WP_203712620.1">
    <property type="nucleotide sequence ID" value="NZ_BONE01000016.1"/>
</dbReference>
<comment type="caution">
    <text evidence="1">The sequence shown here is derived from an EMBL/GenBank/DDBJ whole genome shotgun (WGS) entry which is preliminary data.</text>
</comment>
<reference evidence="1 2" key="1">
    <citation type="submission" date="2021-01" db="EMBL/GenBank/DDBJ databases">
        <title>Whole genome shotgun sequence of Asanoa siamensis NBRC 107932.</title>
        <authorList>
            <person name="Komaki H."/>
            <person name="Tamura T."/>
        </authorList>
    </citation>
    <scope>NUCLEOTIDE SEQUENCE [LARGE SCALE GENOMIC DNA]</scope>
    <source>
        <strain evidence="1 2">NBRC 107932</strain>
    </source>
</reference>
<sequence>MTPAGPSREAYFYLSHARQKSGGVDYWVRTFFEDLHDEVRDRPRRNPELDIGTGDLQPTSVDRDSEIDRAVAGARVFVPLFSPEYVAAPPRDSQLFLDSNVPAGQRISKVQPVLWVPLPPDRRFPHLTAALELGGDLPDYARHGLSALSRLRSHANDYGTVVRRLAGRIVEAAELPAAGAQAEPVRLSLPVRAGISFIIAVIAPSENRIASHRQRNCYDSRPTNWRPFRNDNYLPIADHTARVAGAMRMPTLIVDFAGNDNFLDTSPGVILVDPWVLEHHGGREMVRAAFDALRQWVTMVVVVDRNDPQYDQGSLLIDEVVQIGRGNANHKVVRDQDEFKQQIGKLISRARRHYLNRPPDEDPSG</sequence>
<dbReference type="EMBL" id="BONE01000016">
    <property type="protein sequence ID" value="GIF72919.1"/>
    <property type="molecule type" value="Genomic_DNA"/>
</dbReference>
<dbReference type="Proteomes" id="UP000604117">
    <property type="component" value="Unassembled WGS sequence"/>
</dbReference>
<name>A0ABQ4CNQ9_9ACTN</name>
<organism evidence="1 2">
    <name type="scientific">Asanoa siamensis</name>
    <dbReference type="NCBI Taxonomy" id="926357"/>
    <lineage>
        <taxon>Bacteria</taxon>
        <taxon>Bacillati</taxon>
        <taxon>Actinomycetota</taxon>
        <taxon>Actinomycetes</taxon>
        <taxon>Micromonosporales</taxon>
        <taxon>Micromonosporaceae</taxon>
        <taxon>Asanoa</taxon>
    </lineage>
</organism>
<proteinExistence type="predicted"/>
<protein>
    <recommendedName>
        <fullName evidence="3">TIR domain-containing protein</fullName>
    </recommendedName>
</protein>
<gene>
    <name evidence="1" type="ORF">Asi02nite_24370</name>
</gene>
<keyword evidence="2" id="KW-1185">Reference proteome</keyword>